<dbReference type="Proteomes" id="UP000748756">
    <property type="component" value="Unassembled WGS sequence"/>
</dbReference>
<organism evidence="2 3">
    <name type="scientific">Linnemannia schmuckeri</name>
    <dbReference type="NCBI Taxonomy" id="64567"/>
    <lineage>
        <taxon>Eukaryota</taxon>
        <taxon>Fungi</taxon>
        <taxon>Fungi incertae sedis</taxon>
        <taxon>Mucoromycota</taxon>
        <taxon>Mortierellomycotina</taxon>
        <taxon>Mortierellomycetes</taxon>
        <taxon>Mortierellales</taxon>
        <taxon>Mortierellaceae</taxon>
        <taxon>Linnemannia</taxon>
    </lineage>
</organism>
<feature type="region of interest" description="Disordered" evidence="1">
    <location>
        <begin position="17"/>
        <end position="47"/>
    </location>
</feature>
<dbReference type="GO" id="GO:0031146">
    <property type="term" value="P:SCF-dependent proteasomal ubiquitin-dependent protein catabolic process"/>
    <property type="evidence" value="ECO:0007669"/>
    <property type="project" value="TreeGrafter"/>
</dbReference>
<sequence>MFSRALYLVSRSLVSQLPSRTPDRDGSDSDSNADAETPLNSLDPNGATTRALALPEILERVGRYLDRPSLFNSLVVSRHFYESLLPVLWFSIQLRIAHPAFPKILEQLETNLYRVRDLTIEDTSSGVGEQDDEVGNEEEEGRRETGGAAFREYLHRLRSIKILTRNDLSLLQYLTLDCRFPVNSSSTSVHILNSCLGMFSGLKHLDIGLLSNTRDRDYIYQILDTYPSLESLRVVWSWSAQSPLLTEDQGPLAQEQQQQKLTKRLSLRRLHLAGLQWPKQDFFRLVQQCPQLEELTIQGPSKARWDWTVSTIDRFAEFCPHMTRIHIDPGYGSDFEDALLARLLETLSSLRSFHVPRCDLGPGTFKALKDRIGQLEELNVAFTRKPGVDGRKLVQLMTCAHNLRYLDASGVSLDPWLFYVTQHQQQEELESEQDVQEDIPEWGRIRPQVATSATSWACRRLEVISIGFATLHVNIRQCQAIYANLSHLPNLRRIHILPNHFPINFESGLEQLASLRQLTHFDVHATERVISEDVIKWMGTTWPKLQLLRLYIDGKEKGALIKSWLRDVGRNDVRVETD</sequence>
<dbReference type="AlphaFoldDB" id="A0A9P5V346"/>
<feature type="region of interest" description="Disordered" evidence="1">
    <location>
        <begin position="123"/>
        <end position="145"/>
    </location>
</feature>
<evidence type="ECO:0000256" key="1">
    <source>
        <dbReference type="SAM" id="MobiDB-lite"/>
    </source>
</evidence>
<evidence type="ECO:0008006" key="4">
    <source>
        <dbReference type="Google" id="ProtNLM"/>
    </source>
</evidence>
<dbReference type="Gene3D" id="3.80.10.10">
    <property type="entry name" value="Ribonuclease Inhibitor"/>
    <property type="match status" value="2"/>
</dbReference>
<dbReference type="SUPFAM" id="SSF52047">
    <property type="entry name" value="RNI-like"/>
    <property type="match status" value="1"/>
</dbReference>
<reference evidence="2" key="1">
    <citation type="journal article" date="2020" name="Fungal Divers.">
        <title>Resolving the Mortierellaceae phylogeny through synthesis of multi-gene phylogenetics and phylogenomics.</title>
        <authorList>
            <person name="Vandepol N."/>
            <person name="Liber J."/>
            <person name="Desiro A."/>
            <person name="Na H."/>
            <person name="Kennedy M."/>
            <person name="Barry K."/>
            <person name="Grigoriev I.V."/>
            <person name="Miller A.N."/>
            <person name="O'Donnell K."/>
            <person name="Stajich J.E."/>
            <person name="Bonito G."/>
        </authorList>
    </citation>
    <scope>NUCLEOTIDE SEQUENCE</scope>
    <source>
        <strain evidence="2">NRRL 6426</strain>
    </source>
</reference>
<protein>
    <recommendedName>
        <fullName evidence="4">F-box domain-containing protein</fullName>
    </recommendedName>
</protein>
<accession>A0A9P5V346</accession>
<gene>
    <name evidence="2" type="ORF">BG015_003751</name>
</gene>
<name>A0A9P5V346_9FUNG</name>
<dbReference type="OrthoDB" id="2395154at2759"/>
<keyword evidence="3" id="KW-1185">Reference proteome</keyword>
<comment type="caution">
    <text evidence="2">The sequence shown here is derived from an EMBL/GenBank/DDBJ whole genome shotgun (WGS) entry which is preliminary data.</text>
</comment>
<feature type="compositionally biased region" description="Polar residues" evidence="1">
    <location>
        <begin position="29"/>
        <end position="47"/>
    </location>
</feature>
<evidence type="ECO:0000313" key="3">
    <source>
        <dbReference type="Proteomes" id="UP000748756"/>
    </source>
</evidence>
<dbReference type="InterPro" id="IPR032675">
    <property type="entry name" value="LRR_dom_sf"/>
</dbReference>
<evidence type="ECO:0000313" key="2">
    <source>
        <dbReference type="EMBL" id="KAF9132162.1"/>
    </source>
</evidence>
<dbReference type="GO" id="GO:0019005">
    <property type="term" value="C:SCF ubiquitin ligase complex"/>
    <property type="evidence" value="ECO:0007669"/>
    <property type="project" value="TreeGrafter"/>
</dbReference>
<dbReference type="EMBL" id="JAAAUQ010001851">
    <property type="protein sequence ID" value="KAF9132162.1"/>
    <property type="molecule type" value="Genomic_DNA"/>
</dbReference>
<feature type="compositionally biased region" description="Acidic residues" evidence="1">
    <location>
        <begin position="129"/>
        <end position="139"/>
    </location>
</feature>
<proteinExistence type="predicted"/>
<dbReference type="PANTHER" id="PTHR13318">
    <property type="entry name" value="PARTNER OF PAIRED, ISOFORM B-RELATED"/>
    <property type="match status" value="1"/>
</dbReference>